<evidence type="ECO:0000256" key="2">
    <source>
        <dbReference type="RuleBase" id="RU000363"/>
    </source>
</evidence>
<dbReference type="Pfam" id="PF00106">
    <property type="entry name" value="adh_short"/>
    <property type="match status" value="1"/>
</dbReference>
<dbReference type="PANTHER" id="PTHR43157:SF31">
    <property type="entry name" value="PHOSPHATIDYLINOSITOL-GLYCAN BIOSYNTHESIS CLASS F PROTEIN"/>
    <property type="match status" value="1"/>
</dbReference>
<gene>
    <name evidence="3" type="ORF">GII31_02575</name>
</gene>
<dbReference type="InterPro" id="IPR002347">
    <property type="entry name" value="SDR_fam"/>
</dbReference>
<dbReference type="PRINTS" id="PR00081">
    <property type="entry name" value="GDHRDH"/>
</dbReference>
<sequence length="321" mass="34131">MPRSGAGWTSADAPRLDGRTAVVTGANSGLGLETARALARLGATVVLACRNLDAATIAAEDITATDHDADLAIVRLDLSDLAAVREAADTIRADHRQVDILVNNAGVMSKARSFTADGFELDFGTNFLGHYALTGLLLDRINFSRGERSDGRCGGRVVTVTSAAHRKGSIDFDDLPMDHNYSVPAAYARSKLAELMFAIELQRRLAAAGMPGASLAAHPGASYSGVMRDQSKILNWAFTSPRMRWLLNLFVQEPDRGALPALRAATDPAAFGGQFYGPSGRLEATGSPVLVSPADRAVDSAVAQRLWDVAEELTGVRYSFD</sequence>
<keyword evidence="1" id="KW-0560">Oxidoreductase</keyword>
<dbReference type="InterPro" id="IPR036291">
    <property type="entry name" value="NAD(P)-bd_dom_sf"/>
</dbReference>
<evidence type="ECO:0000313" key="3">
    <source>
        <dbReference type="EMBL" id="QHN33955.1"/>
    </source>
</evidence>
<dbReference type="RefSeq" id="WP_213246525.1">
    <property type="nucleotide sequence ID" value="NZ_CP045806.1"/>
</dbReference>
<dbReference type="SUPFAM" id="SSF51735">
    <property type="entry name" value="NAD(P)-binding Rossmann-fold domains"/>
    <property type="match status" value="1"/>
</dbReference>
<comment type="similarity">
    <text evidence="2">Belongs to the short-chain dehydrogenases/reductases (SDR) family.</text>
</comment>
<proteinExistence type="inferred from homology"/>
<dbReference type="EMBL" id="CP045809">
    <property type="protein sequence ID" value="QHN33955.1"/>
    <property type="molecule type" value="Genomic_DNA"/>
</dbReference>
<evidence type="ECO:0000313" key="4">
    <source>
        <dbReference type="Proteomes" id="UP001059836"/>
    </source>
</evidence>
<dbReference type="Gene3D" id="3.40.50.720">
    <property type="entry name" value="NAD(P)-binding Rossmann-like Domain"/>
    <property type="match status" value="1"/>
</dbReference>
<dbReference type="NCBIfam" id="NF004846">
    <property type="entry name" value="PRK06197.1"/>
    <property type="match status" value="1"/>
</dbReference>
<dbReference type="PANTHER" id="PTHR43157">
    <property type="entry name" value="PHOSPHATIDYLINOSITOL-GLYCAN BIOSYNTHESIS CLASS F PROTEIN-RELATED"/>
    <property type="match status" value="1"/>
</dbReference>
<protein>
    <submittedName>
        <fullName evidence="3">SDR family NAD(P)-dependent oxidoreductase</fullName>
    </submittedName>
</protein>
<dbReference type="PRINTS" id="PR00080">
    <property type="entry name" value="SDRFAMILY"/>
</dbReference>
<dbReference type="Proteomes" id="UP001059836">
    <property type="component" value="Chromosome"/>
</dbReference>
<accession>A0ABX6IFA8</accession>
<organism evidence="3 4">
    <name type="scientific">Gordonia pseudamarae</name>
    <dbReference type="NCBI Taxonomy" id="2831662"/>
    <lineage>
        <taxon>Bacteria</taxon>
        <taxon>Bacillati</taxon>
        <taxon>Actinomycetota</taxon>
        <taxon>Actinomycetes</taxon>
        <taxon>Mycobacteriales</taxon>
        <taxon>Gordoniaceae</taxon>
        <taxon>Gordonia</taxon>
    </lineage>
</organism>
<keyword evidence="4" id="KW-1185">Reference proteome</keyword>
<name>A0ABX6IFA8_9ACTN</name>
<reference evidence="3" key="1">
    <citation type="journal article" date="2021" name="Nat. Microbiol.">
        <title>Cocultivation of an ultrasmall environmental parasitic bacterium with lytic ability against bacteria associated with wastewater foams.</title>
        <authorList>
            <person name="Batinovic S."/>
            <person name="Rose J.J.A."/>
            <person name="Ratcliffe J."/>
            <person name="Seviour R.J."/>
            <person name="Petrovski S."/>
        </authorList>
    </citation>
    <scope>NUCLEOTIDE SEQUENCE</scope>
    <source>
        <strain evidence="3">CON9</strain>
    </source>
</reference>
<evidence type="ECO:0000256" key="1">
    <source>
        <dbReference type="ARBA" id="ARBA00023002"/>
    </source>
</evidence>